<accession>A0A9X2I0P5</accession>
<dbReference type="EMBL" id="JAMLDY010000024">
    <property type="protein sequence ID" value="MCP3736340.1"/>
    <property type="molecule type" value="Genomic_DNA"/>
</dbReference>
<evidence type="ECO:0000313" key="8">
    <source>
        <dbReference type="Proteomes" id="UP001139486"/>
    </source>
</evidence>
<evidence type="ECO:0000256" key="2">
    <source>
        <dbReference type="ARBA" id="ARBA00022722"/>
    </source>
</evidence>
<evidence type="ECO:0000256" key="3">
    <source>
        <dbReference type="ARBA" id="ARBA00022723"/>
    </source>
</evidence>
<comment type="similarity">
    <text evidence="5">Belongs to the PINc/VapC protein family.</text>
</comment>
<protein>
    <recommendedName>
        <fullName evidence="5">Ribonuclease VapC</fullName>
        <shortName evidence="5">RNase VapC</shortName>
        <ecNumber evidence="5">3.1.-.-</ecNumber>
    </recommendedName>
    <alternativeName>
        <fullName evidence="5">Toxin VapC</fullName>
    </alternativeName>
</protein>
<dbReference type="InterPro" id="IPR022907">
    <property type="entry name" value="VapC_family"/>
</dbReference>
<dbReference type="InterPro" id="IPR051619">
    <property type="entry name" value="TypeII_TA_RNase_PINc/VapC"/>
</dbReference>
<dbReference type="Proteomes" id="UP001139486">
    <property type="component" value="Unassembled WGS sequence"/>
</dbReference>
<dbReference type="Pfam" id="PF01850">
    <property type="entry name" value="PIN"/>
    <property type="match status" value="1"/>
</dbReference>
<comment type="caution">
    <text evidence="7">The sequence shown here is derived from an EMBL/GenBank/DDBJ whole genome shotgun (WGS) entry which is preliminary data.</text>
</comment>
<dbReference type="PANTHER" id="PTHR35901:SF1">
    <property type="entry name" value="EXONUCLEASE VAPC9"/>
    <property type="match status" value="1"/>
</dbReference>
<feature type="binding site" evidence="5">
    <location>
        <position position="6"/>
    </location>
    <ligand>
        <name>Mg(2+)</name>
        <dbReference type="ChEBI" id="CHEBI:18420"/>
    </ligand>
</feature>
<dbReference type="RefSeq" id="WP_254290328.1">
    <property type="nucleotide sequence ID" value="NZ_JAMLDY010000024.1"/>
</dbReference>
<dbReference type="SUPFAM" id="SSF88723">
    <property type="entry name" value="PIN domain-like"/>
    <property type="match status" value="1"/>
</dbReference>
<comment type="cofactor">
    <cofactor evidence="5">
        <name>Mg(2+)</name>
        <dbReference type="ChEBI" id="CHEBI:18420"/>
    </cofactor>
</comment>
<evidence type="ECO:0000256" key="4">
    <source>
        <dbReference type="ARBA" id="ARBA00022801"/>
    </source>
</evidence>
<evidence type="ECO:0000313" key="7">
    <source>
        <dbReference type="EMBL" id="MCP3736340.1"/>
    </source>
</evidence>
<evidence type="ECO:0000256" key="5">
    <source>
        <dbReference type="HAMAP-Rule" id="MF_00265"/>
    </source>
</evidence>
<dbReference type="AlphaFoldDB" id="A0A9X2I0P5"/>
<dbReference type="InterPro" id="IPR002716">
    <property type="entry name" value="PIN_dom"/>
</dbReference>
<dbReference type="EC" id="3.1.-.-" evidence="5"/>
<dbReference type="PANTHER" id="PTHR35901">
    <property type="entry name" value="RIBONUCLEASE VAPC3"/>
    <property type="match status" value="1"/>
</dbReference>
<name>A0A9X2I0P5_9SPHN</name>
<dbReference type="Gene3D" id="3.40.50.1010">
    <property type="entry name" value="5'-nuclease"/>
    <property type="match status" value="1"/>
</dbReference>
<feature type="binding site" evidence="5">
    <location>
        <position position="104"/>
    </location>
    <ligand>
        <name>Mg(2+)</name>
        <dbReference type="ChEBI" id="CHEBI:18420"/>
    </ligand>
</feature>
<dbReference type="HAMAP" id="MF_00265">
    <property type="entry name" value="VapC_Nob1"/>
    <property type="match status" value="1"/>
</dbReference>
<organism evidence="7 8">
    <name type="scientific">Sphingomonas liriopis</name>
    <dbReference type="NCBI Taxonomy" id="2949094"/>
    <lineage>
        <taxon>Bacteria</taxon>
        <taxon>Pseudomonadati</taxon>
        <taxon>Pseudomonadota</taxon>
        <taxon>Alphaproteobacteria</taxon>
        <taxon>Sphingomonadales</taxon>
        <taxon>Sphingomonadaceae</taxon>
        <taxon>Sphingomonas</taxon>
    </lineage>
</organism>
<dbReference type="GO" id="GO:0000287">
    <property type="term" value="F:magnesium ion binding"/>
    <property type="evidence" value="ECO:0007669"/>
    <property type="project" value="UniProtKB-UniRule"/>
</dbReference>
<evidence type="ECO:0000256" key="1">
    <source>
        <dbReference type="ARBA" id="ARBA00022649"/>
    </source>
</evidence>
<keyword evidence="5" id="KW-0460">Magnesium</keyword>
<gene>
    <name evidence="5" type="primary">vapC</name>
    <name evidence="7" type="ORF">M9979_15845</name>
</gene>
<dbReference type="GO" id="GO:0090729">
    <property type="term" value="F:toxin activity"/>
    <property type="evidence" value="ECO:0007669"/>
    <property type="project" value="UniProtKB-KW"/>
</dbReference>
<keyword evidence="8" id="KW-1185">Reference proteome</keyword>
<sequence>MNVYFDASAFTNIVLRDDGWDRIAAWLAADGSACHISDFGWGEFISAVSIRVRRNVVTDVEARETIAAAGRFAKDWRFLRCGAQDVAAAIDLVERFDLGLRMPDALHIALARRSGIPLLTTDSRQSRACQAIDHPTINPFEGSRAS</sequence>
<proteinExistence type="inferred from homology"/>
<keyword evidence="5" id="KW-0800">Toxin</keyword>
<evidence type="ECO:0000259" key="6">
    <source>
        <dbReference type="Pfam" id="PF01850"/>
    </source>
</evidence>
<feature type="domain" description="PIN" evidence="6">
    <location>
        <begin position="3"/>
        <end position="129"/>
    </location>
</feature>
<dbReference type="GO" id="GO:0016787">
    <property type="term" value="F:hydrolase activity"/>
    <property type="evidence" value="ECO:0007669"/>
    <property type="project" value="UniProtKB-KW"/>
</dbReference>
<keyword evidence="4 5" id="KW-0378">Hydrolase</keyword>
<comment type="function">
    <text evidence="5">Toxic component of a toxin-antitoxin (TA) system. An RNase.</text>
</comment>
<dbReference type="GO" id="GO:0004540">
    <property type="term" value="F:RNA nuclease activity"/>
    <property type="evidence" value="ECO:0007669"/>
    <property type="project" value="InterPro"/>
</dbReference>
<dbReference type="CDD" id="cd09874">
    <property type="entry name" value="PIN_MT3492-like"/>
    <property type="match status" value="1"/>
</dbReference>
<keyword evidence="2 5" id="KW-0540">Nuclease</keyword>
<reference evidence="7" key="1">
    <citation type="submission" date="2022-05" db="EMBL/GenBank/DDBJ databases">
        <title>Sphingomonas sp. strain RP10 Genome sequencing and assembly.</title>
        <authorList>
            <person name="Kim I."/>
        </authorList>
    </citation>
    <scope>NUCLEOTIDE SEQUENCE</scope>
    <source>
        <strain evidence="7">RP10</strain>
    </source>
</reference>
<keyword evidence="1 5" id="KW-1277">Toxin-antitoxin system</keyword>
<dbReference type="InterPro" id="IPR029060">
    <property type="entry name" value="PIN-like_dom_sf"/>
</dbReference>
<keyword evidence="3 5" id="KW-0479">Metal-binding</keyword>